<sequence>MACPKKLFFTALLLLVWNITPQVAFAESKTQYYDFGPYYSQPQVLGFSFSSLENLPVPKIPDSLVLQKDTSTTPGSFFYPFDRIAENVQLTFTFDPAKKEELRLDIAQERLVEAKTLQDADKTEAAVEAFNDYNQILRDVSRKIVNASRVEEVVSAQAVITQSMALNSSPVWAEEWNSVTNMARKVLDGAAEVRGEPAIPEDLSADIQELKEEGLISEEESNKLYSLKSRGEVREELDKLSTSGQFPASELIKLDTAVAKNYPDVQKEIVANFQVAELRTYQTRPQPSEAVLAEIRKWQDGSSVPPPNDIKPYLWYNRAQDLAKQVDLSSFSPDQQQNVGKLYPKAVIDNPTYTPSPSPVADTSQAPSPTPVSTTPTPVPVNPYLGGVTGALPGQPTYFLKRLGENLATTFTFDPAEKARLKLEQAERRLSEAAAISSDDKRSAEYQDTIKSYTQAMADAASIATKDMAGRLENAAARHEAMLEKGLLPVPQDPKLITTAIKATEDALDKSADVLGRPAMPPALADRLDDLKAQGLILPEEANDLVGSSSRREVREKIRKLAELGSFPLADAKKMDEAQMLTTPSDYNQLVEVKKVEELQNLRAVQSEFAQTPALKAQAANLDQKETALVNTIDLSGIKQEDLGGRQDLIQAFQQLTATSSARPINSGQFGGLTEEPKPSDAVLSVCPIGATFKSGEGCIWADSGKKINDYDQYKCEGYGQYYSFAVGKCVAYEPGQGFKDDARPVCPARYSWSWQTQSCQAFTGGGNPYPSPSPEPEPKDDKEREERSKSCPVGSSYESPRGCVWDKDDKSVYDSSQYRCPGRQYYSFEQKKCVDAPKAGEPYPKDAAPNCTEADAYWSWSESKCLETEEPNTQEARDISIPKPVFVTPDNPFYFLKTAGEAVQLAVSFSPEAKQQTRIAQARERLAEGYTALEKGDKEDFKEALSAYATKMQDIYNDAGKSSWSEKARKTIGEKLAEEVVDQNLILQKIEVVATSDQAAALSAASSLIILGADKAADLSGEQPLPDDLKTKIEDLPAEMISEEDKKKLLEADSRVEVRMKLGELASRGGMTVTDTAFLNEDFNNADPGAKIKIGELKKLEEIVSTLDQKEKTLERVEKNEDIVGKLNEFQKNFEPGKEIPADIRPYVRLGRIDEIAQTIRPDIVNLEDFQNRKDLVLAVATLQEEFRPTQQARDKVEAYRRSNPGAALPPELARVEALSFSLGVRNQAGPCFLPSPPFSPNTPCPPPGATIPISSSYRFITLYSPEYSGSVTPYVSTAPSIGKDGKPLVYGQGPKAEIAGVCPSDYHWMYDNGGWCMSNGGSYGSYNTGGSYTPSGPQTSGYTPYSPYYTAPGAPPYGTPYQGGGGYSYSAPSYYGSAPTNYTTNPPSGTVPGSGPVPTSPGRCPSGFHWMSDSGGWCMADGGTYAPSGGYPGSNNNYYSPNLTQSSCGPGYYWDGRGCIRTSPNDTSYSSPGSYQFGCTPGYYWNGSKCVAGSNEGSGWSDTGARSQSWCQPPSNGCGNNSYWDYGSCYCRSSSTYNGGSGPSTSNQCQGLSCGGGAWLDYSTCSCKYSGGSGTSSTGSTISCYPPSAGCPGGWYDYGTCSCKSSSSGTGSGSSSSGSCPSGSHWMSDNGGYCMSDAARDATSTGGSSGGSSSSGSCPSGYHWMDNSWCMSDAAANTSSGSSTAPSPAPSTSTTTESQPTSSEPAPSTSTSTESSPPPSSSEPAPDTSTSTSSEPAPAQ</sequence>
<evidence type="ECO:0000313" key="5">
    <source>
        <dbReference type="Proteomes" id="UP000034854"/>
    </source>
</evidence>
<feature type="domain" description="DUF5667" evidence="3">
    <location>
        <begin position="888"/>
        <end position="990"/>
    </location>
</feature>
<name>A0A0G0UDY8_9BACT</name>
<feature type="domain" description="DUF5667" evidence="3">
    <location>
        <begin position="72"/>
        <end position="154"/>
    </location>
</feature>
<gene>
    <name evidence="4" type="ORF">UU34_C0007G0016</name>
</gene>
<feature type="region of interest" description="Disordered" evidence="1">
    <location>
        <begin position="348"/>
        <end position="378"/>
    </location>
</feature>
<feature type="compositionally biased region" description="Polar residues" evidence="1">
    <location>
        <begin position="351"/>
        <end position="366"/>
    </location>
</feature>
<feature type="compositionally biased region" description="Low complexity" evidence="1">
    <location>
        <begin position="1724"/>
        <end position="1742"/>
    </location>
</feature>
<proteinExistence type="predicted"/>
<protein>
    <recommendedName>
        <fullName evidence="3">DUF5667 domain-containing protein</fullName>
    </recommendedName>
</protein>
<dbReference type="EMBL" id="LCAG01000007">
    <property type="protein sequence ID" value="KKR87113.1"/>
    <property type="molecule type" value="Genomic_DNA"/>
</dbReference>
<dbReference type="Proteomes" id="UP000034854">
    <property type="component" value="Unassembled WGS sequence"/>
</dbReference>
<reference evidence="4 5" key="1">
    <citation type="journal article" date="2015" name="Nature">
        <title>rRNA introns, odd ribosomes, and small enigmatic genomes across a large radiation of phyla.</title>
        <authorList>
            <person name="Brown C.T."/>
            <person name="Hug L.A."/>
            <person name="Thomas B.C."/>
            <person name="Sharon I."/>
            <person name="Castelle C.J."/>
            <person name="Singh A."/>
            <person name="Wilkins M.J."/>
            <person name="Williams K.H."/>
            <person name="Banfield J.F."/>
        </authorList>
    </citation>
    <scope>NUCLEOTIDE SEQUENCE [LARGE SCALE GENOMIC DNA]</scope>
</reference>
<evidence type="ECO:0000256" key="1">
    <source>
        <dbReference type="SAM" id="MobiDB-lite"/>
    </source>
</evidence>
<feature type="chain" id="PRO_5002534730" description="DUF5667 domain-containing protein" evidence="2">
    <location>
        <begin position="27"/>
        <end position="1742"/>
    </location>
</feature>
<feature type="region of interest" description="Disordered" evidence="1">
    <location>
        <begin position="765"/>
        <end position="801"/>
    </location>
</feature>
<organism evidence="4 5">
    <name type="scientific">Candidatus Curtissbacteria bacterium GW2011_GWA1_41_11</name>
    <dbReference type="NCBI Taxonomy" id="1618409"/>
    <lineage>
        <taxon>Bacteria</taxon>
        <taxon>Candidatus Curtissiibacteriota</taxon>
    </lineage>
</organism>
<evidence type="ECO:0000313" key="4">
    <source>
        <dbReference type="EMBL" id="KKR87113.1"/>
    </source>
</evidence>
<accession>A0A0G0UDY8</accession>
<dbReference type="Pfam" id="PF18915">
    <property type="entry name" value="DUF5667"/>
    <property type="match status" value="3"/>
</dbReference>
<feature type="domain" description="DUF5667" evidence="3">
    <location>
        <begin position="390"/>
        <end position="485"/>
    </location>
</feature>
<keyword evidence="2" id="KW-0732">Signal</keyword>
<feature type="compositionally biased region" description="Low complexity" evidence="1">
    <location>
        <begin position="1677"/>
        <end position="1717"/>
    </location>
</feature>
<feature type="signal peptide" evidence="2">
    <location>
        <begin position="1"/>
        <end position="26"/>
    </location>
</feature>
<comment type="caution">
    <text evidence="4">The sequence shown here is derived from an EMBL/GenBank/DDBJ whole genome shotgun (WGS) entry which is preliminary data.</text>
</comment>
<feature type="compositionally biased region" description="Basic and acidic residues" evidence="1">
    <location>
        <begin position="777"/>
        <end position="790"/>
    </location>
</feature>
<dbReference type="InterPro" id="IPR043725">
    <property type="entry name" value="DUF5667"/>
</dbReference>
<evidence type="ECO:0000256" key="2">
    <source>
        <dbReference type="SAM" id="SignalP"/>
    </source>
</evidence>
<feature type="region of interest" description="Disordered" evidence="1">
    <location>
        <begin position="1677"/>
        <end position="1742"/>
    </location>
</feature>
<evidence type="ECO:0000259" key="3">
    <source>
        <dbReference type="Pfam" id="PF18915"/>
    </source>
</evidence>